<sequence length="245" mass="26141">MRLQNKVAIITGAASGMGKAEALRFASEGAKVIVADLNMEGAEAVVTEIKENNGEALAVKVNVTEQADLENMVKTAMDNYGQIDVVINNAGIFDKYTNSLETTEQQWDLIFDINVKAIYKITNLVLPNMIKRGEGTIVNIASIAGLVAQMGGAAYTASKHAVVGYTKHIAAVYGSKGIKINAIAPGTIRTPLTADMLKTRPTNKIPLDRFGNDYEVADLAVFLASDESKFMNGAVVPIDGGYTIV</sequence>
<dbReference type="InterPro" id="IPR002347">
    <property type="entry name" value="SDR_fam"/>
</dbReference>
<evidence type="ECO:0000313" key="4">
    <source>
        <dbReference type="Proteomes" id="UP000215137"/>
    </source>
</evidence>
<dbReference type="InterPro" id="IPR036291">
    <property type="entry name" value="NAD(P)-bd_dom_sf"/>
</dbReference>
<evidence type="ECO:0000256" key="2">
    <source>
        <dbReference type="ARBA" id="ARBA00023002"/>
    </source>
</evidence>
<dbReference type="EMBL" id="CP022983">
    <property type="protein sequence ID" value="ASV69108.1"/>
    <property type="molecule type" value="Genomic_DNA"/>
</dbReference>
<accession>A0A248TLK7</accession>
<dbReference type="PROSITE" id="PS00061">
    <property type="entry name" value="ADH_SHORT"/>
    <property type="match status" value="1"/>
</dbReference>
<reference evidence="3 4" key="1">
    <citation type="submission" date="2017-08" db="EMBL/GenBank/DDBJ databases">
        <title>Complete Genome Sequence of Bacillus kochii Oregon-R-modENCODE STRAIN BDGP4, isolated from Drosophila melanogaster gut.</title>
        <authorList>
            <person name="Wan K.H."/>
            <person name="Yu C."/>
            <person name="Park S."/>
            <person name="Hammonds A.S."/>
            <person name="Booth B.W."/>
            <person name="Celniker S.E."/>
        </authorList>
    </citation>
    <scope>NUCLEOTIDE SEQUENCE [LARGE SCALE GENOMIC DNA]</scope>
    <source>
        <strain evidence="3 4">BDGP4</strain>
    </source>
</reference>
<dbReference type="PRINTS" id="PR00081">
    <property type="entry name" value="GDHRDH"/>
</dbReference>
<keyword evidence="2" id="KW-0560">Oxidoreductase</keyword>
<dbReference type="Gene3D" id="3.40.50.720">
    <property type="entry name" value="NAD(P)-binding Rossmann-like Domain"/>
    <property type="match status" value="1"/>
</dbReference>
<dbReference type="NCBIfam" id="NF005559">
    <property type="entry name" value="PRK07231.1"/>
    <property type="match status" value="1"/>
</dbReference>
<dbReference type="PANTHER" id="PTHR24321:SF8">
    <property type="entry name" value="ESTRADIOL 17-BETA-DEHYDROGENASE 8-RELATED"/>
    <property type="match status" value="1"/>
</dbReference>
<protein>
    <submittedName>
        <fullName evidence="3">2-hydroxypropyl-CoM dehydrogenase</fullName>
    </submittedName>
</protein>
<keyword evidence="4" id="KW-1185">Reference proteome</keyword>
<comment type="similarity">
    <text evidence="1">Belongs to the short-chain dehydrogenases/reductases (SDR) family.</text>
</comment>
<dbReference type="GO" id="GO:0008206">
    <property type="term" value="P:bile acid metabolic process"/>
    <property type="evidence" value="ECO:0007669"/>
    <property type="project" value="UniProtKB-ARBA"/>
</dbReference>
<name>A0A248TLK7_9BACI</name>
<dbReference type="RefSeq" id="WP_095372672.1">
    <property type="nucleotide sequence ID" value="NZ_CP022983.1"/>
</dbReference>
<dbReference type="Pfam" id="PF13561">
    <property type="entry name" value="adh_short_C2"/>
    <property type="match status" value="1"/>
</dbReference>
<dbReference type="PANTHER" id="PTHR24321">
    <property type="entry name" value="DEHYDROGENASES, SHORT CHAIN"/>
    <property type="match status" value="1"/>
</dbReference>
<dbReference type="GO" id="GO:0016491">
    <property type="term" value="F:oxidoreductase activity"/>
    <property type="evidence" value="ECO:0007669"/>
    <property type="project" value="UniProtKB-KW"/>
</dbReference>
<dbReference type="AlphaFoldDB" id="A0A248TLK7"/>
<dbReference type="Proteomes" id="UP000215137">
    <property type="component" value="Chromosome"/>
</dbReference>
<proteinExistence type="inferred from homology"/>
<gene>
    <name evidence="3" type="ORF">CKF48_18460</name>
</gene>
<dbReference type="SUPFAM" id="SSF51735">
    <property type="entry name" value="NAD(P)-binding Rossmann-fold domains"/>
    <property type="match status" value="1"/>
</dbReference>
<organism evidence="3 4">
    <name type="scientific">Cytobacillus kochii</name>
    <dbReference type="NCBI Taxonomy" id="859143"/>
    <lineage>
        <taxon>Bacteria</taxon>
        <taxon>Bacillati</taxon>
        <taxon>Bacillota</taxon>
        <taxon>Bacilli</taxon>
        <taxon>Bacillales</taxon>
        <taxon>Bacillaceae</taxon>
        <taxon>Cytobacillus</taxon>
    </lineage>
</organism>
<evidence type="ECO:0000256" key="1">
    <source>
        <dbReference type="ARBA" id="ARBA00006484"/>
    </source>
</evidence>
<dbReference type="FunFam" id="3.40.50.720:FF:000084">
    <property type="entry name" value="Short-chain dehydrogenase reductase"/>
    <property type="match status" value="1"/>
</dbReference>
<dbReference type="KEGG" id="bko:CKF48_18460"/>
<evidence type="ECO:0000313" key="3">
    <source>
        <dbReference type="EMBL" id="ASV69108.1"/>
    </source>
</evidence>
<dbReference type="PRINTS" id="PR00080">
    <property type="entry name" value="SDRFAMILY"/>
</dbReference>
<dbReference type="OrthoDB" id="9803333at2"/>
<dbReference type="InterPro" id="IPR020904">
    <property type="entry name" value="Sc_DH/Rdtase_CS"/>
</dbReference>